<dbReference type="Proteomes" id="UP000285301">
    <property type="component" value="Unassembled WGS sequence"/>
</dbReference>
<keyword evidence="5" id="KW-0560">Oxidoreductase</keyword>
<feature type="non-terminal residue" evidence="10">
    <location>
        <position position="188"/>
    </location>
</feature>
<evidence type="ECO:0000259" key="9">
    <source>
        <dbReference type="PROSITE" id="PS52004"/>
    </source>
</evidence>
<dbReference type="InterPro" id="IPR014030">
    <property type="entry name" value="Ketoacyl_synth_N"/>
</dbReference>
<dbReference type="GO" id="GO:0004312">
    <property type="term" value="F:fatty acid synthase activity"/>
    <property type="evidence" value="ECO:0007669"/>
    <property type="project" value="TreeGrafter"/>
</dbReference>
<organism evidence="10 11">
    <name type="scientific">Dinothrombium tinctorium</name>
    <dbReference type="NCBI Taxonomy" id="1965070"/>
    <lineage>
        <taxon>Eukaryota</taxon>
        <taxon>Metazoa</taxon>
        <taxon>Ecdysozoa</taxon>
        <taxon>Arthropoda</taxon>
        <taxon>Chelicerata</taxon>
        <taxon>Arachnida</taxon>
        <taxon>Acari</taxon>
        <taxon>Acariformes</taxon>
        <taxon>Trombidiformes</taxon>
        <taxon>Prostigmata</taxon>
        <taxon>Anystina</taxon>
        <taxon>Parasitengona</taxon>
        <taxon>Trombidioidea</taxon>
        <taxon>Trombidiidae</taxon>
        <taxon>Dinothrombium</taxon>
    </lineage>
</organism>
<dbReference type="GO" id="GO:0016491">
    <property type="term" value="F:oxidoreductase activity"/>
    <property type="evidence" value="ECO:0007669"/>
    <property type="project" value="UniProtKB-KW"/>
</dbReference>
<evidence type="ECO:0000256" key="6">
    <source>
        <dbReference type="ARBA" id="ARBA00023098"/>
    </source>
</evidence>
<evidence type="ECO:0000256" key="8">
    <source>
        <dbReference type="ARBA" id="ARBA00023268"/>
    </source>
</evidence>
<keyword evidence="3" id="KW-0276">Fatty acid metabolism</keyword>
<proteinExistence type="predicted"/>
<keyword evidence="6" id="KW-0443">Lipid metabolism</keyword>
<dbReference type="SUPFAM" id="SSF53901">
    <property type="entry name" value="Thiolase-like"/>
    <property type="match status" value="1"/>
</dbReference>
<dbReference type="InterPro" id="IPR016039">
    <property type="entry name" value="Thiolase-like"/>
</dbReference>
<keyword evidence="7" id="KW-0275">Fatty acid biosynthesis</keyword>
<dbReference type="InterPro" id="IPR020841">
    <property type="entry name" value="PKS_Beta-ketoAc_synthase_dom"/>
</dbReference>
<keyword evidence="11" id="KW-1185">Reference proteome</keyword>
<keyword evidence="4" id="KW-0521">NADP</keyword>
<dbReference type="OrthoDB" id="329835at2759"/>
<accession>A0A3S3NL23</accession>
<name>A0A3S3NL23_9ACAR</name>
<dbReference type="EMBL" id="NCKU01005244">
    <property type="protein sequence ID" value="RWS04829.1"/>
    <property type="molecule type" value="Genomic_DNA"/>
</dbReference>
<dbReference type="PANTHER" id="PTHR43775">
    <property type="entry name" value="FATTY ACID SYNTHASE"/>
    <property type="match status" value="1"/>
</dbReference>
<evidence type="ECO:0000256" key="2">
    <source>
        <dbReference type="ARBA" id="ARBA00022516"/>
    </source>
</evidence>
<dbReference type="InterPro" id="IPR050091">
    <property type="entry name" value="PKS_NRPS_Biosynth_Enz"/>
</dbReference>
<dbReference type="PROSITE" id="PS52004">
    <property type="entry name" value="KS3_2"/>
    <property type="match status" value="1"/>
</dbReference>
<keyword evidence="8" id="KW-0511">Multifunctional enzyme</keyword>
<evidence type="ECO:0000256" key="7">
    <source>
        <dbReference type="ARBA" id="ARBA00023160"/>
    </source>
</evidence>
<reference evidence="10 11" key="1">
    <citation type="journal article" date="2018" name="Gigascience">
        <title>Genomes of trombidid mites reveal novel predicted allergens and laterally-transferred genes associated with secondary metabolism.</title>
        <authorList>
            <person name="Dong X."/>
            <person name="Chaisiri K."/>
            <person name="Xia D."/>
            <person name="Armstrong S.D."/>
            <person name="Fang Y."/>
            <person name="Donnelly M.J."/>
            <person name="Kadowaki T."/>
            <person name="McGarry J.W."/>
            <person name="Darby A.C."/>
            <person name="Makepeace B.L."/>
        </authorList>
    </citation>
    <scope>NUCLEOTIDE SEQUENCE [LARGE SCALE GENOMIC DNA]</scope>
    <source>
        <strain evidence="10">UoL-WK</strain>
    </source>
</reference>
<dbReference type="GO" id="GO:0006633">
    <property type="term" value="P:fatty acid biosynthetic process"/>
    <property type="evidence" value="ECO:0007669"/>
    <property type="project" value="UniProtKB-KW"/>
</dbReference>
<dbReference type="AlphaFoldDB" id="A0A3S3NL23"/>
<keyword evidence="1" id="KW-0596">Phosphopantetheine</keyword>
<protein>
    <submittedName>
        <fullName evidence="10">Fatty acid synthase-like protein</fullName>
    </submittedName>
</protein>
<evidence type="ECO:0000256" key="1">
    <source>
        <dbReference type="ARBA" id="ARBA00022450"/>
    </source>
</evidence>
<dbReference type="Pfam" id="PF00109">
    <property type="entry name" value="ketoacyl-synt"/>
    <property type="match status" value="1"/>
</dbReference>
<feature type="domain" description="Ketosynthase family 3 (KS3)" evidence="9">
    <location>
        <begin position="5"/>
        <end position="188"/>
    </location>
</feature>
<gene>
    <name evidence="10" type="ORF">B4U79_00096</name>
</gene>
<sequence>MKPNEDDIVISGISGRFPNSDNIEEFWSNLISGNELYSSDDRRWPVGFMGTPPISGKMKEISKIDAEFFKMCVKEAEYLDPQYRVLYEVVYEAIYDAGLVPETLRGSKTAVLVGESFKNVNHSFGQDLLERGKDRALVENNCSRLAITFGFKAAAIIIDGACASSLLCFNEGINMIKAKRCENLVIGG</sequence>
<dbReference type="Gene3D" id="3.40.47.10">
    <property type="match status" value="1"/>
</dbReference>
<dbReference type="SMART" id="SM00825">
    <property type="entry name" value="PKS_KS"/>
    <property type="match status" value="1"/>
</dbReference>
<keyword evidence="2" id="KW-0444">Lipid biosynthesis</keyword>
<evidence type="ECO:0000256" key="5">
    <source>
        <dbReference type="ARBA" id="ARBA00023002"/>
    </source>
</evidence>
<evidence type="ECO:0000313" key="11">
    <source>
        <dbReference type="Proteomes" id="UP000285301"/>
    </source>
</evidence>
<comment type="caution">
    <text evidence="10">The sequence shown here is derived from an EMBL/GenBank/DDBJ whole genome shotgun (WGS) entry which is preliminary data.</text>
</comment>
<evidence type="ECO:0000256" key="4">
    <source>
        <dbReference type="ARBA" id="ARBA00022857"/>
    </source>
</evidence>
<dbReference type="PANTHER" id="PTHR43775:SF7">
    <property type="entry name" value="FATTY ACID SYNTHASE"/>
    <property type="match status" value="1"/>
</dbReference>
<evidence type="ECO:0000256" key="3">
    <source>
        <dbReference type="ARBA" id="ARBA00022832"/>
    </source>
</evidence>
<dbReference type="STRING" id="1965070.A0A3S3NL23"/>
<evidence type="ECO:0000313" key="10">
    <source>
        <dbReference type="EMBL" id="RWS04829.1"/>
    </source>
</evidence>